<sequence length="96" mass="10947">MTWSMLFGWHPVSAGRLVRFMDAFEALCNVMVLVATSFLTLGKDDKALNKGNAFAFNFRSWKKIRMELKGTENQNAILSPEEQFSSIYLCIVVNSY</sequence>
<keyword evidence="1" id="KW-1133">Transmembrane helix</keyword>
<dbReference type="Proteomes" id="UP000594454">
    <property type="component" value="Chromosome 6"/>
</dbReference>
<name>A0A7R8V654_HERIL</name>
<gene>
    <name evidence="2" type="ORF">HERILL_LOCUS15855</name>
</gene>
<proteinExistence type="predicted"/>
<evidence type="ECO:0000313" key="2">
    <source>
        <dbReference type="EMBL" id="CAD7093581.1"/>
    </source>
</evidence>
<keyword evidence="1" id="KW-0472">Membrane</keyword>
<evidence type="ECO:0000313" key="3">
    <source>
        <dbReference type="Proteomes" id="UP000594454"/>
    </source>
</evidence>
<protein>
    <submittedName>
        <fullName evidence="2">Uncharacterized protein</fullName>
    </submittedName>
</protein>
<keyword evidence="3" id="KW-1185">Reference proteome</keyword>
<reference evidence="2 3" key="1">
    <citation type="submission" date="2020-11" db="EMBL/GenBank/DDBJ databases">
        <authorList>
            <person name="Wallbank WR R."/>
            <person name="Pardo Diaz C."/>
            <person name="Kozak K."/>
            <person name="Martin S."/>
            <person name="Jiggins C."/>
            <person name="Moest M."/>
            <person name="Warren A I."/>
            <person name="Generalovic N T."/>
            <person name="Byers J.R.P. K."/>
            <person name="Montejo-Kovacevich G."/>
            <person name="Yen C E."/>
        </authorList>
    </citation>
    <scope>NUCLEOTIDE SEQUENCE [LARGE SCALE GENOMIC DNA]</scope>
</reference>
<dbReference type="EMBL" id="LR899014">
    <property type="protein sequence ID" value="CAD7093581.1"/>
    <property type="molecule type" value="Genomic_DNA"/>
</dbReference>
<keyword evidence="1" id="KW-0812">Transmembrane</keyword>
<accession>A0A7R8V654</accession>
<dbReference type="AlphaFoldDB" id="A0A7R8V654"/>
<evidence type="ECO:0000256" key="1">
    <source>
        <dbReference type="SAM" id="Phobius"/>
    </source>
</evidence>
<dbReference type="InParanoid" id="A0A7R8V654"/>
<feature type="transmembrane region" description="Helical" evidence="1">
    <location>
        <begin position="20"/>
        <end position="41"/>
    </location>
</feature>
<organism evidence="2 3">
    <name type="scientific">Hermetia illucens</name>
    <name type="common">Black soldier fly</name>
    <dbReference type="NCBI Taxonomy" id="343691"/>
    <lineage>
        <taxon>Eukaryota</taxon>
        <taxon>Metazoa</taxon>
        <taxon>Ecdysozoa</taxon>
        <taxon>Arthropoda</taxon>
        <taxon>Hexapoda</taxon>
        <taxon>Insecta</taxon>
        <taxon>Pterygota</taxon>
        <taxon>Neoptera</taxon>
        <taxon>Endopterygota</taxon>
        <taxon>Diptera</taxon>
        <taxon>Brachycera</taxon>
        <taxon>Stratiomyomorpha</taxon>
        <taxon>Stratiomyidae</taxon>
        <taxon>Hermetiinae</taxon>
        <taxon>Hermetia</taxon>
    </lineage>
</organism>